<feature type="domain" description="EGF-like" evidence="3">
    <location>
        <begin position="608"/>
        <end position="637"/>
    </location>
</feature>
<gene>
    <name evidence="4" type="ORF">MAR_022659</name>
</gene>
<dbReference type="InterPro" id="IPR000742">
    <property type="entry name" value="EGF"/>
</dbReference>
<feature type="domain" description="EGF-like" evidence="3">
    <location>
        <begin position="696"/>
        <end position="729"/>
    </location>
</feature>
<evidence type="ECO:0000256" key="1">
    <source>
        <dbReference type="ARBA" id="ARBA00022536"/>
    </source>
</evidence>
<name>A0ABY7DNW9_MYAAR</name>
<dbReference type="InterPro" id="IPR042635">
    <property type="entry name" value="MEGF10/SREC1/2-like"/>
</dbReference>
<proteinExistence type="predicted"/>
<evidence type="ECO:0000313" key="4">
    <source>
        <dbReference type="EMBL" id="WAQ98286.1"/>
    </source>
</evidence>
<keyword evidence="2" id="KW-0472">Membrane</keyword>
<keyword evidence="1" id="KW-0245">EGF-like domain</keyword>
<feature type="domain" description="EGF-like" evidence="3">
    <location>
        <begin position="423"/>
        <end position="459"/>
    </location>
</feature>
<dbReference type="Gene3D" id="2.60.120.260">
    <property type="entry name" value="Galactose-binding domain-like"/>
    <property type="match status" value="2"/>
</dbReference>
<evidence type="ECO:0000313" key="5">
    <source>
        <dbReference type="Proteomes" id="UP001164746"/>
    </source>
</evidence>
<sequence>MLTYYHGKVVHAKRIFCAIVINDAYRLFSFVDSHVPLCESYANGLFLFGRNCEYLCHCAGGLQCDDVTGACSNGCGDHWFGPACQYYDVALGVKSRHLDNQPDYHYSSEANDGNPNTCSYTNYASAANDRQIPPYWIIFFQKDVYLSKFELETFSSAPYQGFYDKFKLYVENYPSNRMLNTPDDRNYIPPDADRQLCYQHDGLDTPSDKMAVNCGRSLSGNSARIEMINKSTQLVLCDIKINIGRNVALRKTASYSEDNQQTSDPGAAVDGTTTTPCVFVTPINPWWEVDLGTKMKVNRIVISEYSTGYLSGYAVETAQVPGGNRTTVFTDNSGLTPTEIYTSVEARLIRISRSGGTLALCEVQVFAECPYLRWGNECENNCGQCLGNYCYDWNGYCKNGCKSGYKTTYTCLDDCDDGRFGAGCFGTCGHCLDGLPCNKRTGYCDQGCAPGWTADPTCIQECQDGNYGLNCTGDCSSKCDGVCNKTDGVCPACTSGWQGHFCEKECDNGTYGAGCIRNCSNCFNGEPCEKSTGVCINACSAGWQGEMCDRECEDGRYGNKCEHVCSQTCDGTCNKMFGECFACLNGWNGTFCEEECADGSYGLACNQTCSKTCNGTCEKKLGICPDCNPGVSGDFCDEECLPGMYGARCKHKCGACGNRTTCHTASGICATDVCEPGYKITDKCHEVCDNGHFGHNCSHKCGNCEGVCNKANGHCEHGCIDGFEGEACVTQAQASGPGLVAAVGGSVGVVVVMAVLLGQYRYLHTLVKEMLVLANEPVSTENFAETYTIQGEDYINDNRFVISQTPLKTTVIDYLRLIHEHNIRLVIAFDDHGDEKAQFMFCYESVVSYMNDETTYANL</sequence>
<evidence type="ECO:0000259" key="3">
    <source>
        <dbReference type="SMART" id="SM00181"/>
    </source>
</evidence>
<reference evidence="4" key="1">
    <citation type="submission" date="2022-11" db="EMBL/GenBank/DDBJ databases">
        <title>Centuries of genome instability and evolution in soft-shell clam transmissible cancer (bioRxiv).</title>
        <authorList>
            <person name="Hart S.F.M."/>
            <person name="Yonemitsu M.A."/>
            <person name="Giersch R.M."/>
            <person name="Beal B.F."/>
            <person name="Arriagada G."/>
            <person name="Davis B.W."/>
            <person name="Ostrander E.A."/>
            <person name="Goff S.P."/>
            <person name="Metzger M.J."/>
        </authorList>
    </citation>
    <scope>NUCLEOTIDE SEQUENCE</scope>
    <source>
        <strain evidence="4">MELC-2E11</strain>
        <tissue evidence="4">Siphon/mantle</tissue>
    </source>
</reference>
<organism evidence="4 5">
    <name type="scientific">Mya arenaria</name>
    <name type="common">Soft-shell clam</name>
    <dbReference type="NCBI Taxonomy" id="6604"/>
    <lineage>
        <taxon>Eukaryota</taxon>
        <taxon>Metazoa</taxon>
        <taxon>Spiralia</taxon>
        <taxon>Lophotrochozoa</taxon>
        <taxon>Mollusca</taxon>
        <taxon>Bivalvia</taxon>
        <taxon>Autobranchia</taxon>
        <taxon>Heteroconchia</taxon>
        <taxon>Euheterodonta</taxon>
        <taxon>Imparidentia</taxon>
        <taxon>Neoheterodontei</taxon>
        <taxon>Myida</taxon>
        <taxon>Myoidea</taxon>
        <taxon>Myidae</taxon>
        <taxon>Mya</taxon>
    </lineage>
</organism>
<dbReference type="SUPFAM" id="SSF57184">
    <property type="entry name" value="Growth factor receptor domain"/>
    <property type="match status" value="1"/>
</dbReference>
<accession>A0ABY7DNW9</accession>
<dbReference type="PANTHER" id="PTHR24043:SF8">
    <property type="entry name" value="EGF-LIKE DOMAIN-CONTAINING PROTEIN"/>
    <property type="match status" value="1"/>
</dbReference>
<feature type="transmembrane region" description="Helical" evidence="2">
    <location>
        <begin position="738"/>
        <end position="758"/>
    </location>
</feature>
<dbReference type="InterPro" id="IPR008979">
    <property type="entry name" value="Galactose-bd-like_sf"/>
</dbReference>
<dbReference type="Gene3D" id="2.170.300.10">
    <property type="entry name" value="Tie2 ligand-binding domain superfamily"/>
    <property type="match status" value="2"/>
</dbReference>
<dbReference type="InterPro" id="IPR000421">
    <property type="entry name" value="FA58C"/>
</dbReference>
<feature type="domain" description="EGF-like" evidence="3">
    <location>
        <begin position="505"/>
        <end position="549"/>
    </location>
</feature>
<dbReference type="Pfam" id="PF00754">
    <property type="entry name" value="F5_F8_type_C"/>
    <property type="match status" value="1"/>
</dbReference>
<dbReference type="SUPFAM" id="SSF52799">
    <property type="entry name" value="(Phosphotyrosine protein) phosphatases II"/>
    <property type="match status" value="1"/>
</dbReference>
<keyword evidence="2" id="KW-1133">Transmembrane helix</keyword>
<dbReference type="InterPro" id="IPR029021">
    <property type="entry name" value="Prot-tyrosine_phosphatase-like"/>
</dbReference>
<protein>
    <submittedName>
        <fullName evidence="4">MEG10-like protein</fullName>
    </submittedName>
</protein>
<dbReference type="InterPro" id="IPR009030">
    <property type="entry name" value="Growth_fac_rcpt_cys_sf"/>
</dbReference>
<feature type="domain" description="EGF-like" evidence="3">
    <location>
        <begin position="474"/>
        <end position="503"/>
    </location>
</feature>
<dbReference type="SMART" id="SM00181">
    <property type="entry name" value="EGF"/>
    <property type="match status" value="8"/>
</dbReference>
<keyword evidence="5" id="KW-1185">Reference proteome</keyword>
<keyword evidence="2" id="KW-0812">Transmembrane</keyword>
<dbReference type="SUPFAM" id="SSF49785">
    <property type="entry name" value="Galactose-binding domain-like"/>
    <property type="match status" value="2"/>
</dbReference>
<evidence type="ECO:0000256" key="2">
    <source>
        <dbReference type="SAM" id="Phobius"/>
    </source>
</evidence>
<dbReference type="EMBL" id="CP111014">
    <property type="protein sequence ID" value="WAQ98286.1"/>
    <property type="molecule type" value="Genomic_DNA"/>
</dbReference>
<feature type="domain" description="EGF-like" evidence="3">
    <location>
        <begin position="377"/>
        <end position="412"/>
    </location>
</feature>
<dbReference type="Proteomes" id="UP001164746">
    <property type="component" value="Chromosome 3"/>
</dbReference>
<dbReference type="PANTHER" id="PTHR24043">
    <property type="entry name" value="SCAVENGER RECEPTOR CLASS F"/>
    <property type="match status" value="1"/>
</dbReference>
<feature type="domain" description="EGF-like" evidence="3">
    <location>
        <begin position="648"/>
        <end position="685"/>
    </location>
</feature>
<feature type="domain" description="EGF-like" evidence="3">
    <location>
        <begin position="551"/>
        <end position="593"/>
    </location>
</feature>